<evidence type="ECO:0000313" key="3">
    <source>
        <dbReference type="Proteomes" id="UP000886890"/>
    </source>
</evidence>
<organism evidence="2 3">
    <name type="scientific">Candidatus Fusicatenibacter merdavium</name>
    <dbReference type="NCBI Taxonomy" id="2838600"/>
    <lineage>
        <taxon>Bacteria</taxon>
        <taxon>Bacillati</taxon>
        <taxon>Bacillota</taxon>
        <taxon>Clostridia</taxon>
        <taxon>Lachnospirales</taxon>
        <taxon>Lachnospiraceae</taxon>
        <taxon>Fusicatenibacter</taxon>
    </lineage>
</organism>
<comment type="caution">
    <text evidence="2">The sequence shown here is derived from an EMBL/GenBank/DDBJ whole genome shotgun (WGS) entry which is preliminary data.</text>
</comment>
<reference evidence="2" key="2">
    <citation type="submission" date="2021-04" db="EMBL/GenBank/DDBJ databases">
        <authorList>
            <person name="Gilroy R."/>
        </authorList>
    </citation>
    <scope>NUCLEOTIDE SEQUENCE</scope>
    <source>
        <strain evidence="2">CHK183-1962</strain>
    </source>
</reference>
<dbReference type="Gene3D" id="1.10.10.2840">
    <property type="entry name" value="PucR C-terminal helix-turn-helix domain"/>
    <property type="match status" value="1"/>
</dbReference>
<dbReference type="InterPro" id="IPR042070">
    <property type="entry name" value="PucR_C-HTH_sf"/>
</dbReference>
<feature type="domain" description="PucR C-terminal helix-turn-helix" evidence="1">
    <location>
        <begin position="29"/>
        <end position="78"/>
    </location>
</feature>
<dbReference type="Proteomes" id="UP000886890">
    <property type="component" value="Unassembled WGS sequence"/>
</dbReference>
<dbReference type="Pfam" id="PF13556">
    <property type="entry name" value="HTH_30"/>
    <property type="match status" value="1"/>
</dbReference>
<evidence type="ECO:0000259" key="1">
    <source>
        <dbReference type="Pfam" id="PF13556"/>
    </source>
</evidence>
<reference evidence="2" key="1">
    <citation type="journal article" date="2021" name="PeerJ">
        <title>Extensive microbial diversity within the chicken gut microbiome revealed by metagenomics and culture.</title>
        <authorList>
            <person name="Gilroy R."/>
            <person name="Ravi A."/>
            <person name="Getino M."/>
            <person name="Pursley I."/>
            <person name="Horton D.L."/>
            <person name="Alikhan N.F."/>
            <person name="Baker D."/>
            <person name="Gharbi K."/>
            <person name="Hall N."/>
            <person name="Watson M."/>
            <person name="Adriaenssens E.M."/>
            <person name="Foster-Nyarko E."/>
            <person name="Jarju S."/>
            <person name="Secka A."/>
            <person name="Antonio M."/>
            <person name="Oren A."/>
            <person name="Chaudhuri R.R."/>
            <person name="La Ragione R."/>
            <person name="Hildebrand F."/>
            <person name="Pallen M.J."/>
        </authorList>
    </citation>
    <scope>NUCLEOTIDE SEQUENCE</scope>
    <source>
        <strain evidence="2">CHK183-1962</strain>
    </source>
</reference>
<protein>
    <submittedName>
        <fullName evidence="2">Helix-turn-helix domain-containing protein</fullName>
    </submittedName>
</protein>
<dbReference type="EMBL" id="DXEK01000106">
    <property type="protein sequence ID" value="HIX77203.1"/>
    <property type="molecule type" value="Genomic_DNA"/>
</dbReference>
<accession>A0A9D2BID6</accession>
<evidence type="ECO:0000313" key="2">
    <source>
        <dbReference type="EMBL" id="HIX77203.1"/>
    </source>
</evidence>
<gene>
    <name evidence="2" type="ORF">H9734_06375</name>
</gene>
<dbReference type="InterPro" id="IPR025736">
    <property type="entry name" value="PucR_C-HTH_dom"/>
</dbReference>
<proteinExistence type="predicted"/>
<name>A0A9D2BID6_9FIRM</name>
<sequence>MRLEKQKIYILVSRLYHRIPFPEPEYQKMYLENHLNAVQPARDLYIHRSTFLYRLKRIKAILESDLTDCDELLYLMISFCLLREEQPKSQEEL</sequence>
<dbReference type="AlphaFoldDB" id="A0A9D2BID6"/>